<keyword evidence="1 2" id="KW-0238">DNA-binding</keyword>
<dbReference type="Proteomes" id="UP000824088">
    <property type="component" value="Unassembled WGS sequence"/>
</dbReference>
<reference evidence="4" key="2">
    <citation type="journal article" date="2021" name="PeerJ">
        <title>Extensive microbial diversity within the chicken gut microbiome revealed by metagenomics and culture.</title>
        <authorList>
            <person name="Gilroy R."/>
            <person name="Ravi A."/>
            <person name="Getino M."/>
            <person name="Pursley I."/>
            <person name="Horton D.L."/>
            <person name="Alikhan N.F."/>
            <person name="Baker D."/>
            <person name="Gharbi K."/>
            <person name="Hall N."/>
            <person name="Watson M."/>
            <person name="Adriaenssens E.M."/>
            <person name="Foster-Nyarko E."/>
            <person name="Jarju S."/>
            <person name="Secka A."/>
            <person name="Antonio M."/>
            <person name="Oren A."/>
            <person name="Chaudhuri R.R."/>
            <person name="La Ragione R."/>
            <person name="Hildebrand F."/>
            <person name="Pallen M.J."/>
        </authorList>
    </citation>
    <scope>NUCLEOTIDE SEQUENCE</scope>
    <source>
        <strain evidence="4">1063</strain>
    </source>
</reference>
<dbReference type="EMBL" id="DVMN01000042">
    <property type="protein sequence ID" value="HIU21065.1"/>
    <property type="molecule type" value="Genomic_DNA"/>
</dbReference>
<dbReference type="PROSITE" id="PS50977">
    <property type="entry name" value="HTH_TETR_2"/>
    <property type="match status" value="1"/>
</dbReference>
<dbReference type="PROSITE" id="PS01081">
    <property type="entry name" value="HTH_TETR_1"/>
    <property type="match status" value="1"/>
</dbReference>
<name>A0A9D1L1X0_9FIRM</name>
<feature type="domain" description="HTH tetR-type" evidence="3">
    <location>
        <begin position="13"/>
        <end position="73"/>
    </location>
</feature>
<proteinExistence type="predicted"/>
<dbReference type="AlphaFoldDB" id="A0A9D1L1X0"/>
<dbReference type="InterPro" id="IPR023772">
    <property type="entry name" value="DNA-bd_HTH_TetR-type_CS"/>
</dbReference>
<dbReference type="Pfam" id="PF00440">
    <property type="entry name" value="TetR_N"/>
    <property type="match status" value="1"/>
</dbReference>
<dbReference type="PRINTS" id="PR00455">
    <property type="entry name" value="HTHTETR"/>
</dbReference>
<comment type="caution">
    <text evidence="4">The sequence shown here is derived from an EMBL/GenBank/DDBJ whole genome shotgun (WGS) entry which is preliminary data.</text>
</comment>
<dbReference type="InterPro" id="IPR001647">
    <property type="entry name" value="HTH_TetR"/>
</dbReference>
<evidence type="ECO:0000313" key="5">
    <source>
        <dbReference type="Proteomes" id="UP000824088"/>
    </source>
</evidence>
<dbReference type="InterPro" id="IPR050624">
    <property type="entry name" value="HTH-type_Tx_Regulator"/>
</dbReference>
<dbReference type="GO" id="GO:0003677">
    <property type="term" value="F:DNA binding"/>
    <property type="evidence" value="ECO:0007669"/>
    <property type="project" value="UniProtKB-UniRule"/>
</dbReference>
<dbReference type="Gene3D" id="1.10.357.10">
    <property type="entry name" value="Tetracycline Repressor, domain 2"/>
    <property type="match status" value="1"/>
</dbReference>
<dbReference type="PANTHER" id="PTHR43479:SF7">
    <property type="entry name" value="TETR-FAMILY TRANSCRIPTIONAL REGULATOR"/>
    <property type="match status" value="1"/>
</dbReference>
<organism evidence="4 5">
    <name type="scientific">Candidatus Limadaptatus stercorigallinarum</name>
    <dbReference type="NCBI Taxonomy" id="2840845"/>
    <lineage>
        <taxon>Bacteria</taxon>
        <taxon>Bacillati</taxon>
        <taxon>Bacillota</taxon>
        <taxon>Clostridia</taxon>
        <taxon>Eubacteriales</taxon>
        <taxon>Candidatus Limadaptatus</taxon>
    </lineage>
</organism>
<dbReference type="InterPro" id="IPR039532">
    <property type="entry name" value="TetR_C_Firmicutes"/>
</dbReference>
<feature type="DNA-binding region" description="H-T-H motif" evidence="2">
    <location>
        <begin position="36"/>
        <end position="55"/>
    </location>
</feature>
<dbReference type="Pfam" id="PF14278">
    <property type="entry name" value="TetR_C_8"/>
    <property type="match status" value="1"/>
</dbReference>
<protein>
    <submittedName>
        <fullName evidence="4">TetR/AcrR family transcriptional regulator</fullName>
    </submittedName>
</protein>
<evidence type="ECO:0000256" key="1">
    <source>
        <dbReference type="ARBA" id="ARBA00023125"/>
    </source>
</evidence>
<evidence type="ECO:0000256" key="2">
    <source>
        <dbReference type="PROSITE-ProRule" id="PRU00335"/>
    </source>
</evidence>
<dbReference type="SUPFAM" id="SSF46689">
    <property type="entry name" value="Homeodomain-like"/>
    <property type="match status" value="1"/>
</dbReference>
<sequence>MAKNTNKTDLRIQRTQKAIVDAFYELLDEKSFGSITVIDICERALINRGTFYTHFEDKYQLLDKCISDVMYGLHEQVKQVHGDSDLITYYNEVMSLGINFLAQYRKRLRTIILKADSALVFDKVHEILTHNIVNRLSKAKPKDGAGKIPADILAEFFAGGIISLIKWWLLEEPNYTQEDIKAQLSVLAETTLSEYCA</sequence>
<gene>
    <name evidence="4" type="ORF">IAD51_02340</name>
</gene>
<evidence type="ECO:0000259" key="3">
    <source>
        <dbReference type="PROSITE" id="PS50977"/>
    </source>
</evidence>
<accession>A0A9D1L1X0</accession>
<dbReference type="InterPro" id="IPR009057">
    <property type="entry name" value="Homeodomain-like_sf"/>
</dbReference>
<dbReference type="PANTHER" id="PTHR43479">
    <property type="entry name" value="ACREF/ENVCD OPERON REPRESSOR-RELATED"/>
    <property type="match status" value="1"/>
</dbReference>
<evidence type="ECO:0000313" key="4">
    <source>
        <dbReference type="EMBL" id="HIU21065.1"/>
    </source>
</evidence>
<reference evidence="4" key="1">
    <citation type="submission" date="2020-10" db="EMBL/GenBank/DDBJ databases">
        <authorList>
            <person name="Gilroy R."/>
        </authorList>
    </citation>
    <scope>NUCLEOTIDE SEQUENCE</scope>
    <source>
        <strain evidence="4">1063</strain>
    </source>
</reference>